<keyword evidence="10 16" id="KW-0378">Hydrolase</keyword>
<organism evidence="16 17">
    <name type="scientific">Nguyenibacter vanlangensis</name>
    <dbReference type="NCBI Taxonomy" id="1216886"/>
    <lineage>
        <taxon>Bacteria</taxon>
        <taxon>Pseudomonadati</taxon>
        <taxon>Pseudomonadota</taxon>
        <taxon>Alphaproteobacteria</taxon>
        <taxon>Acetobacterales</taxon>
        <taxon>Acetobacteraceae</taxon>
        <taxon>Nguyenibacter</taxon>
    </lineage>
</organism>
<accession>A0ABZ3D1K7</accession>
<dbReference type="Pfam" id="PF13180">
    <property type="entry name" value="PDZ_2"/>
    <property type="match status" value="2"/>
</dbReference>
<evidence type="ECO:0000256" key="7">
    <source>
        <dbReference type="ARBA" id="ARBA00022729"/>
    </source>
</evidence>
<evidence type="ECO:0000256" key="12">
    <source>
        <dbReference type="ARBA" id="ARBA00023016"/>
    </source>
</evidence>
<name>A0ABZ3D1K7_9PROT</name>
<dbReference type="InterPro" id="IPR009003">
    <property type="entry name" value="Peptidase_S1_PA"/>
</dbReference>
<feature type="region of interest" description="Disordered" evidence="14">
    <location>
        <begin position="529"/>
        <end position="548"/>
    </location>
</feature>
<gene>
    <name evidence="16" type="ORF">AAC691_14665</name>
</gene>
<dbReference type="CDD" id="cd10839">
    <property type="entry name" value="cpPDZ1_DegP-like"/>
    <property type="match status" value="1"/>
</dbReference>
<evidence type="ECO:0000313" key="17">
    <source>
        <dbReference type="Proteomes" id="UP001449795"/>
    </source>
</evidence>
<evidence type="ECO:0000256" key="3">
    <source>
        <dbReference type="ARBA" id="ARBA00010541"/>
    </source>
</evidence>
<evidence type="ECO:0000259" key="15">
    <source>
        <dbReference type="PROSITE" id="PS50106"/>
    </source>
</evidence>
<comment type="catalytic activity">
    <reaction evidence="1">
        <text>Acts on substrates that are at least partially unfolded. The cleavage site P1 residue is normally between a pair of hydrophobic residues, such as Val-|-Val.</text>
        <dbReference type="EC" id="3.4.21.107"/>
    </reaction>
</comment>
<dbReference type="InterPro" id="IPR001940">
    <property type="entry name" value="Peptidase_S1C"/>
</dbReference>
<keyword evidence="6" id="KW-0645">Protease</keyword>
<reference evidence="16 17" key="1">
    <citation type="submission" date="2024-04" db="EMBL/GenBank/DDBJ databases">
        <title>Complete genome sequence of Nguyenibacter vanlangesis HBCM-1154, a strain capable of nitrogen fixation, IAA production, and phosphorus solubilization isolated from sugarcane soil.</title>
        <authorList>
            <person name="MY HANH P."/>
        </authorList>
    </citation>
    <scope>NUCLEOTIDE SEQUENCE [LARGE SCALE GENOMIC DNA]</scope>
    <source>
        <strain evidence="16 17">HBCM 1154</strain>
    </source>
</reference>
<evidence type="ECO:0000256" key="4">
    <source>
        <dbReference type="ARBA" id="ARBA00013035"/>
    </source>
</evidence>
<keyword evidence="17" id="KW-1185">Reference proteome</keyword>
<keyword evidence="8" id="KW-0677">Repeat</keyword>
<evidence type="ECO:0000256" key="9">
    <source>
        <dbReference type="ARBA" id="ARBA00022764"/>
    </source>
</evidence>
<evidence type="ECO:0000256" key="13">
    <source>
        <dbReference type="ARBA" id="ARBA00032850"/>
    </source>
</evidence>
<dbReference type="Gene3D" id="2.40.10.120">
    <property type="match status" value="1"/>
</dbReference>
<dbReference type="Pfam" id="PF13365">
    <property type="entry name" value="Trypsin_2"/>
    <property type="match status" value="1"/>
</dbReference>
<proteinExistence type="inferred from homology"/>
<feature type="domain" description="PDZ" evidence="15">
    <location>
        <begin position="324"/>
        <end position="382"/>
    </location>
</feature>
<keyword evidence="7" id="KW-0732">Signal</keyword>
<dbReference type="PANTHER" id="PTHR22939:SF130">
    <property type="entry name" value="PERIPLASMIC SERINE ENDOPROTEASE DEGP-LIKE-RELATED"/>
    <property type="match status" value="1"/>
</dbReference>
<dbReference type="SMART" id="SM00228">
    <property type="entry name" value="PDZ"/>
    <property type="match status" value="2"/>
</dbReference>
<evidence type="ECO:0000256" key="11">
    <source>
        <dbReference type="ARBA" id="ARBA00022825"/>
    </source>
</evidence>
<dbReference type="GO" id="GO:0016787">
    <property type="term" value="F:hydrolase activity"/>
    <property type="evidence" value="ECO:0007669"/>
    <property type="project" value="UniProtKB-KW"/>
</dbReference>
<dbReference type="Gene3D" id="2.30.42.10">
    <property type="match status" value="2"/>
</dbReference>
<dbReference type="InterPro" id="IPR036034">
    <property type="entry name" value="PDZ_sf"/>
</dbReference>
<comment type="similarity">
    <text evidence="3">Belongs to the peptidase S1C family.</text>
</comment>
<dbReference type="SUPFAM" id="SSF50494">
    <property type="entry name" value="Trypsin-like serine proteases"/>
    <property type="match status" value="1"/>
</dbReference>
<keyword evidence="12" id="KW-0346">Stress response</keyword>
<comment type="subcellular location">
    <subcellularLocation>
        <location evidence="2">Periplasm</location>
    </subcellularLocation>
</comment>
<feature type="domain" description="PDZ" evidence="15">
    <location>
        <begin position="431"/>
        <end position="521"/>
    </location>
</feature>
<dbReference type="InterPro" id="IPR011782">
    <property type="entry name" value="Pept_S1C_Do"/>
</dbReference>
<keyword evidence="11" id="KW-0720">Serine protease</keyword>
<dbReference type="PRINTS" id="PR00834">
    <property type="entry name" value="PROTEASES2C"/>
</dbReference>
<evidence type="ECO:0000313" key="16">
    <source>
        <dbReference type="EMBL" id="XAE41530.1"/>
    </source>
</evidence>
<evidence type="ECO:0000256" key="8">
    <source>
        <dbReference type="ARBA" id="ARBA00022737"/>
    </source>
</evidence>
<dbReference type="NCBIfam" id="TIGR02037">
    <property type="entry name" value="degP_htrA_DO"/>
    <property type="match status" value="1"/>
</dbReference>
<dbReference type="Proteomes" id="UP001449795">
    <property type="component" value="Chromosome"/>
</dbReference>
<dbReference type="EC" id="3.4.21.107" evidence="4"/>
<evidence type="ECO:0000256" key="2">
    <source>
        <dbReference type="ARBA" id="ARBA00004418"/>
    </source>
</evidence>
<evidence type="ECO:0000256" key="14">
    <source>
        <dbReference type="SAM" id="MobiDB-lite"/>
    </source>
</evidence>
<evidence type="ECO:0000256" key="1">
    <source>
        <dbReference type="ARBA" id="ARBA00001772"/>
    </source>
</evidence>
<dbReference type="PANTHER" id="PTHR22939">
    <property type="entry name" value="SERINE PROTEASE FAMILY S1C HTRA-RELATED"/>
    <property type="match status" value="1"/>
</dbReference>
<keyword evidence="9" id="KW-0574">Periplasm</keyword>
<evidence type="ECO:0000256" key="5">
    <source>
        <dbReference type="ARBA" id="ARBA00013958"/>
    </source>
</evidence>
<sequence>MSDAFDLISSVPARRPRAGMAAGVAPGTARARVLAARVLPARVLAALVAGTVLGGAAACGGLAPAARADESGVIRPDTQQALPNFVSLVKQVKPAVVSITANLRADAVEDEEGGAQGQQQMPFPFPFPFQMMPQQPQRRTIEARGSGFIISADGYVVTNNHVVKGATKVTVTLDDGTALPAKIVGRDPKTDLALLKVTTQSKLRFIELGESDKVEPGEWVIAVGNPYGLGGTVTAGIVSARGRDIGDGPYDSFIQVDAPINRGNSGGPLITQDGKVVGVNTAILSPGGGGSIGIGFAIPSDVVKNVVYQLEKTGHVTRGYLGVVAQLITPAMAKALGLKPAAPGVPPSGALVASVSNGSPAEKAGIKAGDVITTLNGQKVDSPHDLAVKVASITPGTKATLGFLRNNAEQTATVTIANLSGAQTPDGAMGEKNEGGPRLGVSLSPLTPDLRQQLGLDGSVRGVVVSDVQSGSPADQAGIRPGDVIQAVGNRPVENPGATVTAVRAALKANQSVLLRILRNGQNIFVAVTPGTDNDNDGGASGPGDDNN</sequence>
<protein>
    <recommendedName>
        <fullName evidence="5">Probable periplasmic serine endoprotease DegP-like</fullName>
        <ecNumber evidence="4">3.4.21.107</ecNumber>
    </recommendedName>
    <alternativeName>
        <fullName evidence="13">Protease Do</fullName>
    </alternativeName>
</protein>
<evidence type="ECO:0000256" key="6">
    <source>
        <dbReference type="ARBA" id="ARBA00022670"/>
    </source>
</evidence>
<dbReference type="PROSITE" id="PS50106">
    <property type="entry name" value="PDZ"/>
    <property type="match status" value="2"/>
</dbReference>
<dbReference type="SUPFAM" id="SSF50156">
    <property type="entry name" value="PDZ domain-like"/>
    <property type="match status" value="2"/>
</dbReference>
<evidence type="ECO:0000256" key="10">
    <source>
        <dbReference type="ARBA" id="ARBA00022801"/>
    </source>
</evidence>
<dbReference type="EMBL" id="CP152276">
    <property type="protein sequence ID" value="XAE41530.1"/>
    <property type="molecule type" value="Genomic_DNA"/>
</dbReference>
<dbReference type="InterPro" id="IPR001478">
    <property type="entry name" value="PDZ"/>
</dbReference>